<protein>
    <recommendedName>
        <fullName evidence="9">Prenyltransferase alpha-alpha toroid domain-containing protein</fullName>
    </recommendedName>
</protein>
<comment type="similarity">
    <text evidence="2">Belongs to the protein prenyltransferase subunit beta family.</text>
</comment>
<dbReference type="AlphaFoldDB" id="A0A087GTC0"/>
<evidence type="ECO:0000259" key="9">
    <source>
        <dbReference type="Pfam" id="PF00432"/>
    </source>
</evidence>
<dbReference type="PANTHER" id="PTHR11774:SF6">
    <property type="entry name" value="PROTEIN FARNESYLTRANSFERASE SUBUNIT BETA"/>
    <property type="match status" value="1"/>
</dbReference>
<proteinExistence type="inferred from homology"/>
<evidence type="ECO:0000256" key="4">
    <source>
        <dbReference type="ARBA" id="ARBA00022679"/>
    </source>
</evidence>
<evidence type="ECO:0000256" key="1">
    <source>
        <dbReference type="ARBA" id="ARBA00001947"/>
    </source>
</evidence>
<dbReference type="PROSITE" id="PS51257">
    <property type="entry name" value="PROKAR_LIPOPROTEIN"/>
    <property type="match status" value="1"/>
</dbReference>
<evidence type="ECO:0000256" key="5">
    <source>
        <dbReference type="ARBA" id="ARBA00022723"/>
    </source>
</evidence>
<dbReference type="InterPro" id="IPR008930">
    <property type="entry name" value="Terpenoid_cyclase/PrenylTrfase"/>
</dbReference>
<dbReference type="OrthoDB" id="10261146at2759"/>
<feature type="chain" id="PRO_5001822562" description="Prenyltransferase alpha-alpha toroid domain-containing protein" evidence="8">
    <location>
        <begin position="23"/>
        <end position="146"/>
    </location>
</feature>
<name>A0A087GTC0_ARAAL</name>
<dbReference type="GO" id="GO:0004660">
    <property type="term" value="F:protein farnesyltransferase activity"/>
    <property type="evidence" value="ECO:0007669"/>
    <property type="project" value="TreeGrafter"/>
</dbReference>
<gene>
    <name evidence="10" type="ordered locus">AALP_Aa6g333700</name>
</gene>
<accession>A0A087GTC0</accession>
<reference evidence="11" key="1">
    <citation type="journal article" date="2015" name="Nat. Plants">
        <title>Genome expansion of Arabis alpina linked with retrotransposition and reduced symmetric DNA methylation.</title>
        <authorList>
            <person name="Willing E.M."/>
            <person name="Rawat V."/>
            <person name="Mandakova T."/>
            <person name="Maumus F."/>
            <person name="James G.V."/>
            <person name="Nordstroem K.J."/>
            <person name="Becker C."/>
            <person name="Warthmann N."/>
            <person name="Chica C."/>
            <person name="Szarzynska B."/>
            <person name="Zytnicki M."/>
            <person name="Albani M.C."/>
            <person name="Kiefer C."/>
            <person name="Bergonzi S."/>
            <person name="Castaings L."/>
            <person name="Mateos J.L."/>
            <person name="Berns M.C."/>
            <person name="Bujdoso N."/>
            <person name="Piofczyk T."/>
            <person name="de Lorenzo L."/>
            <person name="Barrero-Sicilia C."/>
            <person name="Mateos I."/>
            <person name="Piednoel M."/>
            <person name="Hagmann J."/>
            <person name="Chen-Min-Tao R."/>
            <person name="Iglesias-Fernandez R."/>
            <person name="Schuster S.C."/>
            <person name="Alonso-Blanco C."/>
            <person name="Roudier F."/>
            <person name="Carbonero P."/>
            <person name="Paz-Ares J."/>
            <person name="Davis S.J."/>
            <person name="Pecinka A."/>
            <person name="Quesneville H."/>
            <person name="Colot V."/>
            <person name="Lysak M.A."/>
            <person name="Weigel D."/>
            <person name="Coupland G."/>
            <person name="Schneeberger K."/>
        </authorList>
    </citation>
    <scope>NUCLEOTIDE SEQUENCE [LARGE SCALE GENOMIC DNA]</scope>
    <source>
        <strain evidence="11">cv. Pajares</strain>
    </source>
</reference>
<evidence type="ECO:0000313" key="11">
    <source>
        <dbReference type="Proteomes" id="UP000029120"/>
    </source>
</evidence>
<dbReference type="Pfam" id="PF00432">
    <property type="entry name" value="Prenyltrans"/>
    <property type="match status" value="1"/>
</dbReference>
<evidence type="ECO:0000256" key="2">
    <source>
        <dbReference type="ARBA" id="ARBA00010497"/>
    </source>
</evidence>
<evidence type="ECO:0000256" key="7">
    <source>
        <dbReference type="ARBA" id="ARBA00022833"/>
    </source>
</evidence>
<keyword evidence="6" id="KW-0677">Repeat</keyword>
<organism evidence="10 11">
    <name type="scientific">Arabis alpina</name>
    <name type="common">Alpine rock-cress</name>
    <dbReference type="NCBI Taxonomy" id="50452"/>
    <lineage>
        <taxon>Eukaryota</taxon>
        <taxon>Viridiplantae</taxon>
        <taxon>Streptophyta</taxon>
        <taxon>Embryophyta</taxon>
        <taxon>Tracheophyta</taxon>
        <taxon>Spermatophyta</taxon>
        <taxon>Magnoliopsida</taxon>
        <taxon>eudicotyledons</taxon>
        <taxon>Gunneridae</taxon>
        <taxon>Pentapetalae</taxon>
        <taxon>rosids</taxon>
        <taxon>malvids</taxon>
        <taxon>Brassicales</taxon>
        <taxon>Brassicaceae</taxon>
        <taxon>Arabideae</taxon>
        <taxon>Arabis</taxon>
    </lineage>
</organism>
<dbReference type="Gene3D" id="1.50.10.20">
    <property type="match status" value="1"/>
</dbReference>
<evidence type="ECO:0000256" key="3">
    <source>
        <dbReference type="ARBA" id="ARBA00022602"/>
    </source>
</evidence>
<evidence type="ECO:0000256" key="6">
    <source>
        <dbReference type="ARBA" id="ARBA00022737"/>
    </source>
</evidence>
<dbReference type="PANTHER" id="PTHR11774">
    <property type="entry name" value="GERANYLGERANYL TRANSFERASE TYPE BETA SUBUNIT"/>
    <property type="match status" value="1"/>
</dbReference>
<feature type="domain" description="Prenyltransferase alpha-alpha toroid" evidence="9">
    <location>
        <begin position="15"/>
        <end position="62"/>
    </location>
</feature>
<dbReference type="GO" id="GO:0005965">
    <property type="term" value="C:protein farnesyltransferase complex"/>
    <property type="evidence" value="ECO:0007669"/>
    <property type="project" value="TreeGrafter"/>
</dbReference>
<keyword evidence="3" id="KW-0637">Prenyltransferase</keyword>
<dbReference type="InterPro" id="IPR045089">
    <property type="entry name" value="PGGT1B-like"/>
</dbReference>
<keyword evidence="5" id="KW-0479">Metal-binding</keyword>
<sequence>MKLLISLGKLVLTHFILSSCQTYEGGIAGEPGSEAHGGYTYCGLATMILINEVHRLDLDTLMVGRTNWLMVATLSDRQPLVFYCKDYIQTMILRFMDHHIYHKGQMKITENMIMMKMILKTVMTMMILMRTAMKVCVKVSHTISPI</sequence>
<evidence type="ECO:0000256" key="8">
    <source>
        <dbReference type="SAM" id="SignalP"/>
    </source>
</evidence>
<dbReference type="Proteomes" id="UP000029120">
    <property type="component" value="Chromosome 6"/>
</dbReference>
<keyword evidence="11" id="KW-1185">Reference proteome</keyword>
<feature type="signal peptide" evidence="8">
    <location>
        <begin position="1"/>
        <end position="22"/>
    </location>
</feature>
<keyword evidence="7" id="KW-0862">Zinc</keyword>
<keyword evidence="8" id="KW-0732">Signal</keyword>
<dbReference type="GO" id="GO:0046872">
    <property type="term" value="F:metal ion binding"/>
    <property type="evidence" value="ECO:0007669"/>
    <property type="project" value="UniProtKB-KW"/>
</dbReference>
<comment type="cofactor">
    <cofactor evidence="1">
        <name>Zn(2+)</name>
        <dbReference type="ChEBI" id="CHEBI:29105"/>
    </cofactor>
</comment>
<evidence type="ECO:0000313" key="10">
    <source>
        <dbReference type="EMBL" id="KFK33122.1"/>
    </source>
</evidence>
<dbReference type="eggNOG" id="KOG0365">
    <property type="taxonomic scope" value="Eukaryota"/>
</dbReference>
<keyword evidence="4" id="KW-0808">Transferase</keyword>
<dbReference type="SUPFAM" id="SSF48239">
    <property type="entry name" value="Terpenoid cyclases/Protein prenyltransferases"/>
    <property type="match status" value="1"/>
</dbReference>
<dbReference type="EMBL" id="CM002874">
    <property type="protein sequence ID" value="KFK33122.1"/>
    <property type="molecule type" value="Genomic_DNA"/>
</dbReference>
<dbReference type="InterPro" id="IPR001330">
    <property type="entry name" value="Prenyltrans"/>
</dbReference>
<dbReference type="Gramene" id="KFK33122">
    <property type="protein sequence ID" value="KFK33122"/>
    <property type="gene ID" value="AALP_AA6G333700"/>
</dbReference>